<dbReference type="AlphaFoldDB" id="A0A5F8G2P0"/>
<evidence type="ECO:0000256" key="1">
    <source>
        <dbReference type="ARBA" id="ARBA00022536"/>
    </source>
</evidence>
<evidence type="ECO:0000256" key="2">
    <source>
        <dbReference type="ARBA" id="ARBA00022729"/>
    </source>
</evidence>
<dbReference type="SMART" id="SM00179">
    <property type="entry name" value="EGF_CA"/>
    <property type="match status" value="1"/>
</dbReference>
<dbReference type="STRING" id="13616.ENSMODP00000041706"/>
<evidence type="ECO:0000256" key="3">
    <source>
        <dbReference type="ARBA" id="ARBA00023157"/>
    </source>
</evidence>
<dbReference type="Pfam" id="PF07593">
    <property type="entry name" value="UnbV_ASPIC"/>
    <property type="match status" value="1"/>
</dbReference>
<dbReference type="Gene3D" id="2.10.25.10">
    <property type="entry name" value="Laminin"/>
    <property type="match status" value="1"/>
</dbReference>
<reference evidence="6 7" key="1">
    <citation type="journal article" date="2007" name="Nature">
        <title>Genome of the marsupial Monodelphis domestica reveals innovation in non-coding sequences.</title>
        <authorList>
            <person name="Mikkelsen T.S."/>
            <person name="Wakefield M.J."/>
            <person name="Aken B."/>
            <person name="Amemiya C.T."/>
            <person name="Chang J.L."/>
            <person name="Duke S."/>
            <person name="Garber M."/>
            <person name="Gentles A.J."/>
            <person name="Goodstadt L."/>
            <person name="Heger A."/>
            <person name="Jurka J."/>
            <person name="Kamal M."/>
            <person name="Mauceli E."/>
            <person name="Searle S.M."/>
            <person name="Sharpe T."/>
            <person name="Baker M.L."/>
            <person name="Batzer M.A."/>
            <person name="Benos P.V."/>
            <person name="Belov K."/>
            <person name="Clamp M."/>
            <person name="Cook A."/>
            <person name="Cuff J."/>
            <person name="Das R."/>
            <person name="Davidow L."/>
            <person name="Deakin J.E."/>
            <person name="Fazzari M.J."/>
            <person name="Glass J.L."/>
            <person name="Grabherr M."/>
            <person name="Greally J.M."/>
            <person name="Gu W."/>
            <person name="Hore T.A."/>
            <person name="Huttley G.A."/>
            <person name="Kleber M."/>
            <person name="Jirtle R.L."/>
            <person name="Koina E."/>
            <person name="Lee J.T."/>
            <person name="Mahony S."/>
            <person name="Marra M.A."/>
            <person name="Miller R.D."/>
            <person name="Nicholls R.D."/>
            <person name="Oda M."/>
            <person name="Papenfuss A.T."/>
            <person name="Parra Z.E."/>
            <person name="Pollock D.D."/>
            <person name="Ray D.A."/>
            <person name="Schein J.E."/>
            <person name="Speed T.P."/>
            <person name="Thompson K."/>
            <person name="VandeBerg J.L."/>
            <person name="Wade C.M."/>
            <person name="Walker J.A."/>
            <person name="Waters P.D."/>
            <person name="Webber C."/>
            <person name="Weidman J.R."/>
            <person name="Xie X."/>
            <person name="Zody M.C."/>
            <person name="Baldwin J."/>
            <person name="Abdouelleil A."/>
            <person name="Abdulkadir J."/>
            <person name="Abebe A."/>
            <person name="Abera B."/>
            <person name="Abreu J."/>
            <person name="Acer S.C."/>
            <person name="Aftuck L."/>
            <person name="Alexander A."/>
            <person name="An P."/>
            <person name="Anderson E."/>
            <person name="Anderson S."/>
            <person name="Arachi H."/>
            <person name="Azer M."/>
            <person name="Bachantsang P."/>
            <person name="Barry A."/>
            <person name="Bayul T."/>
            <person name="Berlin A."/>
            <person name="Bessette D."/>
            <person name="Bloom T."/>
            <person name="Bloom T."/>
            <person name="Boguslavskiy L."/>
            <person name="Bonnet C."/>
            <person name="Boukhgalter B."/>
            <person name="Bourzgui I."/>
            <person name="Brown A."/>
            <person name="Cahill P."/>
            <person name="Channer S."/>
            <person name="Cheshatsang Y."/>
            <person name="Chuda L."/>
            <person name="Citroen M."/>
            <person name="Collymore A."/>
            <person name="Cooke P."/>
            <person name="Costello M."/>
            <person name="D'Aco K."/>
            <person name="Daza R."/>
            <person name="De Haan G."/>
            <person name="DeGray S."/>
            <person name="DeMaso C."/>
            <person name="Dhargay N."/>
            <person name="Dooley K."/>
            <person name="Dooley E."/>
            <person name="Doricent M."/>
            <person name="Dorje P."/>
            <person name="Dorjee K."/>
            <person name="Dupes A."/>
            <person name="Elong R."/>
            <person name="Falk J."/>
            <person name="Farina A."/>
            <person name="Faro S."/>
            <person name="Ferguson D."/>
            <person name="Fisher S."/>
            <person name="Foley C.D."/>
            <person name="Franke A."/>
            <person name="Friedrich D."/>
            <person name="Gadbois L."/>
            <person name="Gearin G."/>
            <person name="Gearin C.R."/>
            <person name="Giannoukos G."/>
            <person name="Goode T."/>
            <person name="Graham J."/>
            <person name="Grandbois E."/>
            <person name="Grewal S."/>
            <person name="Gyaltsen K."/>
            <person name="Hafez N."/>
            <person name="Hagos B."/>
            <person name="Hall J."/>
            <person name="Henson C."/>
            <person name="Hollinger A."/>
            <person name="Honan T."/>
            <person name="Huard M.D."/>
            <person name="Hughes L."/>
            <person name="Hurhula B."/>
            <person name="Husby M.E."/>
            <person name="Kamat A."/>
            <person name="Kanga B."/>
            <person name="Kashin S."/>
            <person name="Khazanovich D."/>
            <person name="Kisner P."/>
            <person name="Lance K."/>
            <person name="Lara M."/>
            <person name="Lee W."/>
            <person name="Lennon N."/>
            <person name="Letendre F."/>
            <person name="LeVine R."/>
            <person name="Lipovsky A."/>
            <person name="Liu X."/>
            <person name="Liu J."/>
            <person name="Liu S."/>
            <person name="Lokyitsang T."/>
            <person name="Lokyitsang Y."/>
            <person name="Lubonja R."/>
            <person name="Lui A."/>
            <person name="MacDonald P."/>
            <person name="Magnisalis V."/>
            <person name="Maru K."/>
            <person name="Matthews C."/>
            <person name="McCusker W."/>
            <person name="McDonough S."/>
            <person name="Mehta T."/>
            <person name="Meldrim J."/>
            <person name="Meneus L."/>
            <person name="Mihai O."/>
            <person name="Mihalev A."/>
            <person name="Mihova T."/>
            <person name="Mittelman R."/>
            <person name="Mlenga V."/>
            <person name="Montmayeur A."/>
            <person name="Mulrain L."/>
            <person name="Navidi A."/>
            <person name="Naylor J."/>
            <person name="Negash T."/>
            <person name="Nguyen T."/>
            <person name="Nguyen N."/>
            <person name="Nicol R."/>
            <person name="Norbu C."/>
            <person name="Norbu N."/>
            <person name="Novod N."/>
            <person name="O'Neill B."/>
            <person name="Osman S."/>
            <person name="Markiewicz E."/>
            <person name="Oyono O.L."/>
            <person name="Patti C."/>
            <person name="Phunkhang P."/>
            <person name="Pierre F."/>
            <person name="Priest M."/>
            <person name="Raghuraman S."/>
            <person name="Rege F."/>
            <person name="Reyes R."/>
            <person name="Rise C."/>
            <person name="Rogov P."/>
            <person name="Ross K."/>
            <person name="Ryan E."/>
            <person name="Settipalli S."/>
            <person name="Shea T."/>
            <person name="Sherpa N."/>
            <person name="Shi L."/>
            <person name="Shih D."/>
            <person name="Sparrow T."/>
            <person name="Spaulding J."/>
            <person name="Stalker J."/>
            <person name="Stange-Thomann N."/>
            <person name="Stavropoulos S."/>
            <person name="Stone C."/>
            <person name="Strader C."/>
            <person name="Tesfaye S."/>
            <person name="Thomson T."/>
            <person name="Thoulutsang Y."/>
            <person name="Thoulutsang D."/>
            <person name="Topham K."/>
            <person name="Topping I."/>
            <person name="Tsamla T."/>
            <person name="Vassiliev H."/>
            <person name="Vo A."/>
            <person name="Wangchuk T."/>
            <person name="Wangdi T."/>
            <person name="Weiand M."/>
            <person name="Wilkinson J."/>
            <person name="Wilson A."/>
            <person name="Yadav S."/>
            <person name="Young G."/>
            <person name="Yu Q."/>
            <person name="Zembek L."/>
            <person name="Zhong D."/>
            <person name="Zimmer A."/>
            <person name="Zwirko Z."/>
            <person name="Jaffe D.B."/>
            <person name="Alvarez P."/>
            <person name="Brockman W."/>
            <person name="Butler J."/>
            <person name="Chin C."/>
            <person name="Gnerre S."/>
            <person name="MacCallum I."/>
            <person name="Graves J.A."/>
            <person name="Ponting C.P."/>
            <person name="Breen M."/>
            <person name="Samollow P.B."/>
            <person name="Lander E.S."/>
            <person name="Lindblad-Toh K."/>
        </authorList>
    </citation>
    <scope>NUCLEOTIDE SEQUENCE [LARGE SCALE GENOMIC DNA]</scope>
</reference>
<dbReference type="Gene3D" id="2.130.10.130">
    <property type="entry name" value="Integrin alpha, N-terminal"/>
    <property type="match status" value="1"/>
</dbReference>
<evidence type="ECO:0000259" key="5">
    <source>
        <dbReference type="SMART" id="SM00179"/>
    </source>
</evidence>
<dbReference type="GO" id="GO:0021772">
    <property type="term" value="P:olfactory bulb development"/>
    <property type="evidence" value="ECO:0007669"/>
    <property type="project" value="Ensembl"/>
</dbReference>
<dbReference type="PROSITE" id="PS01187">
    <property type="entry name" value="EGF_CA"/>
    <property type="match status" value="1"/>
</dbReference>
<gene>
    <name evidence="6" type="primary">CRTAC1</name>
</gene>
<reference evidence="6" key="2">
    <citation type="submission" date="2025-08" db="UniProtKB">
        <authorList>
            <consortium name="Ensembl"/>
        </authorList>
    </citation>
    <scope>IDENTIFICATION</scope>
</reference>
<dbReference type="InterPro" id="IPR049883">
    <property type="entry name" value="NOTCH1_EGF-like"/>
</dbReference>
<reference evidence="6" key="3">
    <citation type="submission" date="2025-09" db="UniProtKB">
        <authorList>
            <consortium name="Ensembl"/>
        </authorList>
    </citation>
    <scope>IDENTIFICATION</scope>
</reference>
<feature type="signal peptide" evidence="4">
    <location>
        <begin position="1"/>
        <end position="27"/>
    </location>
</feature>
<evidence type="ECO:0000256" key="4">
    <source>
        <dbReference type="SAM" id="SignalP"/>
    </source>
</evidence>
<dbReference type="SUPFAM" id="SSF69318">
    <property type="entry name" value="Integrin alpha N-terminal domain"/>
    <property type="match status" value="1"/>
</dbReference>
<organism evidence="6 7">
    <name type="scientific">Monodelphis domestica</name>
    <name type="common">Gray short-tailed opossum</name>
    <dbReference type="NCBI Taxonomy" id="13616"/>
    <lineage>
        <taxon>Eukaryota</taxon>
        <taxon>Metazoa</taxon>
        <taxon>Chordata</taxon>
        <taxon>Craniata</taxon>
        <taxon>Vertebrata</taxon>
        <taxon>Euteleostomi</taxon>
        <taxon>Mammalia</taxon>
        <taxon>Metatheria</taxon>
        <taxon>Didelphimorphia</taxon>
        <taxon>Didelphidae</taxon>
        <taxon>Monodelphis</taxon>
    </lineage>
</organism>
<dbReference type="CDD" id="cd00054">
    <property type="entry name" value="EGF_CA"/>
    <property type="match status" value="1"/>
</dbReference>
<sequence>MAPGADGPMLLRMLPLLLFWFLPPRDGSQRAEPMFTAVTNSVLPPDYDSNPTQLNYGVAVTDVDHDGDFEIVVAGYNGPNLVLKYDRAQQRLVNIAVDERSSPYYALRDRQGNAIGVTACDIDGDGREEIYFLNTNNAFSGVATYTDKLFKFRNGRWEDILSDEVNVRRGVASRFAGRSVACVDRTGSGRYSIYIANYANGNVGPDALIEMDPEASDLSRGILALSDVAAEAGVSKYTGGRGVSVGPILSNSASDIFCDNENGPNFLFHNQGDGTFIDVAASTGVDDPQQHGRGIALADFNRDGKVDIVYGNWNGPHRLYLQMSTHGKVRFRDIATPKFSMPSPVRTVIAADFDNDQELEVFFNNIAYRGSSANRLFRVIRREHADPLIEELNPGDALEPEGRGTGGVVTDFDGDGMLDLILSHGESMAQPLSVFRGNQGFKNNWLRVVPRTQFGAFARGAKVVLYTKKSGAHLRIIDGGSGYLCEMEPVAHFGLGQDEASSVEVTWPDATLVSRGVASNETNSVLEIPYPREEDGWLKPATLECGQGFSQQDNGRCMDTDECIQFPFVCPRDKPVCVNTYGSYRCRTNKRCSRGYEPNEDGTACVDGSQAVACFFDLMMYHVPAGLACAVSSLPTLTPWNGEHLLEGMVLVEVAIAAMTVGGKG</sequence>
<dbReference type="KEGG" id="mdo:100021408"/>
<feature type="domain" description="EGF-like calcium-binding" evidence="5">
    <location>
        <begin position="559"/>
        <end position="606"/>
    </location>
</feature>
<keyword evidence="3" id="KW-1015">Disulfide bond</keyword>
<dbReference type="InterPro" id="IPR001881">
    <property type="entry name" value="EGF-like_Ca-bd_dom"/>
</dbReference>
<dbReference type="GO" id="GO:0051963">
    <property type="term" value="P:regulation of synapse assembly"/>
    <property type="evidence" value="ECO:0007669"/>
    <property type="project" value="Ensembl"/>
</dbReference>
<dbReference type="Pfam" id="PF13517">
    <property type="entry name" value="FG-GAP_3"/>
    <property type="match status" value="1"/>
</dbReference>
<dbReference type="FunCoup" id="A0A5F8G2P0">
    <property type="interactions" value="51"/>
</dbReference>
<dbReference type="OrthoDB" id="10022113at2759"/>
<accession>A0A5F8G2P0</accession>
<keyword evidence="1" id="KW-0245">EGF-like domain</keyword>
<keyword evidence="7" id="KW-1185">Reference proteome</keyword>
<dbReference type="InterPro" id="IPR027039">
    <property type="entry name" value="Crtac1"/>
</dbReference>
<dbReference type="GO" id="GO:0014069">
    <property type="term" value="C:postsynaptic density"/>
    <property type="evidence" value="ECO:0007669"/>
    <property type="project" value="Ensembl"/>
</dbReference>
<dbReference type="InterPro" id="IPR011519">
    <property type="entry name" value="UnbV_ASPIC"/>
</dbReference>
<dbReference type="InterPro" id="IPR028994">
    <property type="entry name" value="Integrin_alpha_N"/>
</dbReference>
<feature type="chain" id="PRO_5023868875" evidence="4">
    <location>
        <begin position="28"/>
        <end position="665"/>
    </location>
</feature>
<dbReference type="InterPro" id="IPR018097">
    <property type="entry name" value="EGF_Ca-bd_CS"/>
</dbReference>
<dbReference type="SUPFAM" id="SSF57196">
    <property type="entry name" value="EGF/Laminin"/>
    <property type="match status" value="1"/>
</dbReference>
<dbReference type="CTD" id="55118"/>
<dbReference type="InterPro" id="IPR013517">
    <property type="entry name" value="FG-GAP"/>
</dbReference>
<dbReference type="Bgee" id="ENSMODG00000003807">
    <property type="expression patterns" value="Expressed in spinal cord and 15 other cell types or tissues"/>
</dbReference>
<dbReference type="GO" id="GO:0030426">
    <property type="term" value="C:growth cone"/>
    <property type="evidence" value="ECO:0007669"/>
    <property type="project" value="Ensembl"/>
</dbReference>
<dbReference type="GO" id="GO:0098978">
    <property type="term" value="C:glutamatergic synapse"/>
    <property type="evidence" value="ECO:0007669"/>
    <property type="project" value="Ensembl"/>
</dbReference>
<dbReference type="PANTHER" id="PTHR16026">
    <property type="entry name" value="CARTILAGE ACIDIC PROTEIN 1"/>
    <property type="match status" value="1"/>
</dbReference>
<keyword evidence="2 4" id="KW-0732">Signal</keyword>
<dbReference type="Proteomes" id="UP000002280">
    <property type="component" value="Chromosome 1"/>
</dbReference>
<proteinExistence type="predicted"/>
<dbReference type="GeneTree" id="ENSGT00390000013726"/>
<dbReference type="GeneID" id="100021408"/>
<name>A0A5F8G2P0_MONDO</name>
<evidence type="ECO:0000313" key="7">
    <source>
        <dbReference type="Proteomes" id="UP000002280"/>
    </source>
</evidence>
<dbReference type="GO" id="GO:0007413">
    <property type="term" value="P:axonal fasciculation"/>
    <property type="evidence" value="ECO:0007669"/>
    <property type="project" value="Ensembl"/>
</dbReference>
<protein>
    <submittedName>
        <fullName evidence="6">Cartilage acidic protein 1</fullName>
    </submittedName>
</protein>
<dbReference type="OMA" id="SQLNYGM"/>
<dbReference type="GO" id="GO:0005509">
    <property type="term" value="F:calcium ion binding"/>
    <property type="evidence" value="ECO:0007669"/>
    <property type="project" value="InterPro"/>
</dbReference>
<dbReference type="Ensembl" id="ENSMODT00000075684.1">
    <property type="protein sequence ID" value="ENSMODP00000041706.1"/>
    <property type="gene ID" value="ENSMODG00000003807.4"/>
</dbReference>
<dbReference type="PANTHER" id="PTHR16026:SF0">
    <property type="entry name" value="CARTILAGE ACIDIC PROTEIN 1"/>
    <property type="match status" value="1"/>
</dbReference>
<dbReference type="Pfam" id="PF07645">
    <property type="entry name" value="EGF_CA"/>
    <property type="match status" value="1"/>
</dbReference>
<dbReference type="InParanoid" id="A0A5F8G2P0"/>
<evidence type="ECO:0000313" key="6">
    <source>
        <dbReference type="Ensembl" id="ENSMODP00000041706.1"/>
    </source>
</evidence>